<evidence type="ECO:0000256" key="2">
    <source>
        <dbReference type="ARBA" id="ARBA00023002"/>
    </source>
</evidence>
<gene>
    <name evidence="6" type="ORF">BST96_02810</name>
</gene>
<dbReference type="InterPro" id="IPR015590">
    <property type="entry name" value="Aldehyde_DH_dom"/>
</dbReference>
<dbReference type="Gene3D" id="3.40.605.10">
    <property type="entry name" value="Aldehyde Dehydrogenase, Chain A, domain 1"/>
    <property type="match status" value="1"/>
</dbReference>
<feature type="active site" evidence="3">
    <location>
        <position position="276"/>
    </location>
</feature>
<comment type="similarity">
    <text evidence="1 4">Belongs to the aldehyde dehydrogenase family.</text>
</comment>
<evidence type="ECO:0000313" key="7">
    <source>
        <dbReference type="Proteomes" id="UP000193450"/>
    </source>
</evidence>
<dbReference type="Gene3D" id="3.40.309.10">
    <property type="entry name" value="Aldehyde Dehydrogenase, Chain A, domain 2"/>
    <property type="match status" value="1"/>
</dbReference>
<dbReference type="GO" id="GO:0016620">
    <property type="term" value="F:oxidoreductase activity, acting on the aldehyde or oxo group of donors, NAD or NADP as acceptor"/>
    <property type="evidence" value="ECO:0007669"/>
    <property type="project" value="InterPro"/>
</dbReference>
<accession>A0A1X9NC64</accession>
<evidence type="ECO:0000256" key="3">
    <source>
        <dbReference type="PROSITE-ProRule" id="PRU10007"/>
    </source>
</evidence>
<evidence type="ECO:0000256" key="1">
    <source>
        <dbReference type="ARBA" id="ARBA00009986"/>
    </source>
</evidence>
<dbReference type="InterPro" id="IPR016163">
    <property type="entry name" value="Ald_DH_C"/>
</dbReference>
<reference evidence="6 7" key="1">
    <citation type="submission" date="2016-11" db="EMBL/GenBank/DDBJ databases">
        <title>Trade-off between light-utilization and light-protection in marine flavobacteria.</title>
        <authorList>
            <person name="Kumagai Y."/>
        </authorList>
    </citation>
    <scope>NUCLEOTIDE SEQUENCE [LARGE SCALE GENOMIC DNA]</scope>
    <source>
        <strain evidence="6 7">NBRC 107125</strain>
    </source>
</reference>
<evidence type="ECO:0000259" key="5">
    <source>
        <dbReference type="Pfam" id="PF00171"/>
    </source>
</evidence>
<sequence>MPEVLDAPSMAAATEQFISGEHQLFINNMWVDASSNEMLNVINPASGETIATVSAASAEDIDAAVNAARQAFDHGPWRTMGATARAELLLKLADLVAAQGQTFAETEVLCTGMPMATAAAMAPIVARDWLRYYAGWATKISGETLAQDPLPFPGAATESFLMTRKEPVGVAAQIVPWNFPLGMTIMKLGPALAAGCTVVLKPDEHTPLSALLLARLTKEAGFPDGVINIVPGYGHVAGAALAEHPLVDKISFTGSTEVGRKIVDACKGNLKKVTLELGGKSPFIVMPDADLTKAIPMAVMQGYFLQGQNCVCPSRMLVHHSIYDQFIEGVKAGAESLMIGPGLNPETTLGPLVSARQLSRVQSYVDAGKAEGAELISGGAALDRPGHFMPPTLFAGCNREMKIVREEIFGPVLTVTKLATDDIAEVIDYANDTVYGLNGSVWTENIGTAMRISSGVRSGIVGINAHTMSDIHGGLGGYKQSGWGREMGSESLDAYLETKTVIMHY</sequence>
<organism evidence="6 7">
    <name type="scientific">Oceanicoccus sagamiensis</name>
    <dbReference type="NCBI Taxonomy" id="716816"/>
    <lineage>
        <taxon>Bacteria</taxon>
        <taxon>Pseudomonadati</taxon>
        <taxon>Pseudomonadota</taxon>
        <taxon>Gammaproteobacteria</taxon>
        <taxon>Cellvibrionales</taxon>
        <taxon>Spongiibacteraceae</taxon>
        <taxon>Oceanicoccus</taxon>
    </lineage>
</organism>
<dbReference type="EMBL" id="CP019343">
    <property type="protein sequence ID" value="ARN73129.1"/>
    <property type="molecule type" value="Genomic_DNA"/>
</dbReference>
<dbReference type="RefSeq" id="WP_085757229.1">
    <property type="nucleotide sequence ID" value="NZ_CP019343.1"/>
</dbReference>
<dbReference type="KEGG" id="osg:BST96_02810"/>
<dbReference type="AlphaFoldDB" id="A0A1X9NC64"/>
<name>A0A1X9NC64_9GAMM</name>
<dbReference type="FunFam" id="3.40.309.10:FF:000012">
    <property type="entry name" value="Betaine aldehyde dehydrogenase"/>
    <property type="match status" value="1"/>
</dbReference>
<protein>
    <recommendedName>
        <fullName evidence="5">Aldehyde dehydrogenase domain-containing protein</fullName>
    </recommendedName>
</protein>
<dbReference type="InterPro" id="IPR016160">
    <property type="entry name" value="Ald_DH_CS_CYS"/>
</dbReference>
<dbReference type="STRING" id="716816.BST96_02810"/>
<keyword evidence="2 4" id="KW-0560">Oxidoreductase</keyword>
<feature type="domain" description="Aldehyde dehydrogenase" evidence="5">
    <location>
        <begin position="30"/>
        <end position="501"/>
    </location>
</feature>
<dbReference type="OrthoDB" id="5887723at2"/>
<dbReference type="PROSITE" id="PS00070">
    <property type="entry name" value="ALDEHYDE_DEHYDR_CYS"/>
    <property type="match status" value="1"/>
</dbReference>
<dbReference type="PROSITE" id="PS00687">
    <property type="entry name" value="ALDEHYDE_DEHYDR_GLU"/>
    <property type="match status" value="1"/>
</dbReference>
<dbReference type="InterPro" id="IPR016162">
    <property type="entry name" value="Ald_DH_N"/>
</dbReference>
<dbReference type="InterPro" id="IPR016161">
    <property type="entry name" value="Ald_DH/histidinol_DH"/>
</dbReference>
<dbReference type="PANTHER" id="PTHR11699">
    <property type="entry name" value="ALDEHYDE DEHYDROGENASE-RELATED"/>
    <property type="match status" value="1"/>
</dbReference>
<dbReference type="InterPro" id="IPR029510">
    <property type="entry name" value="Ald_DH_CS_GLU"/>
</dbReference>
<evidence type="ECO:0000256" key="4">
    <source>
        <dbReference type="RuleBase" id="RU003345"/>
    </source>
</evidence>
<keyword evidence="7" id="KW-1185">Reference proteome</keyword>
<proteinExistence type="inferred from homology"/>
<dbReference type="Proteomes" id="UP000193450">
    <property type="component" value="Chromosome"/>
</dbReference>
<dbReference type="SUPFAM" id="SSF53720">
    <property type="entry name" value="ALDH-like"/>
    <property type="match status" value="1"/>
</dbReference>
<dbReference type="Pfam" id="PF00171">
    <property type="entry name" value="Aldedh"/>
    <property type="match status" value="1"/>
</dbReference>
<evidence type="ECO:0000313" key="6">
    <source>
        <dbReference type="EMBL" id="ARN73129.1"/>
    </source>
</evidence>
<dbReference type="FunFam" id="3.40.605.10:FF:000007">
    <property type="entry name" value="NAD/NADP-dependent betaine aldehyde dehydrogenase"/>
    <property type="match status" value="1"/>
</dbReference>